<dbReference type="InterPro" id="IPR046341">
    <property type="entry name" value="SET_dom_sf"/>
</dbReference>
<dbReference type="PROSITE" id="PS50280">
    <property type="entry name" value="SET"/>
    <property type="match status" value="1"/>
</dbReference>
<feature type="domain" description="SET" evidence="2">
    <location>
        <begin position="143"/>
        <end position="293"/>
    </location>
</feature>
<proteinExistence type="predicted"/>
<protein>
    <recommendedName>
        <fullName evidence="2">SET domain-containing protein</fullName>
    </recommendedName>
</protein>
<organism evidence="3 4">
    <name type="scientific">Cyclotella cryptica</name>
    <dbReference type="NCBI Taxonomy" id="29204"/>
    <lineage>
        <taxon>Eukaryota</taxon>
        <taxon>Sar</taxon>
        <taxon>Stramenopiles</taxon>
        <taxon>Ochrophyta</taxon>
        <taxon>Bacillariophyta</taxon>
        <taxon>Coscinodiscophyceae</taxon>
        <taxon>Thalassiosirophycidae</taxon>
        <taxon>Stephanodiscales</taxon>
        <taxon>Stephanodiscaceae</taxon>
        <taxon>Cyclotella</taxon>
    </lineage>
</organism>
<dbReference type="SUPFAM" id="SSF82199">
    <property type="entry name" value="SET domain"/>
    <property type="match status" value="1"/>
</dbReference>
<reference evidence="3 4" key="1">
    <citation type="journal article" date="2020" name="G3 (Bethesda)">
        <title>Improved Reference Genome for Cyclotella cryptica CCMP332, a Model for Cell Wall Morphogenesis, Salinity Adaptation, and Lipid Production in Diatoms (Bacillariophyta).</title>
        <authorList>
            <person name="Roberts W.R."/>
            <person name="Downey K.M."/>
            <person name="Ruck E.C."/>
            <person name="Traller J.C."/>
            <person name="Alverson A.J."/>
        </authorList>
    </citation>
    <scope>NUCLEOTIDE SEQUENCE [LARGE SCALE GENOMIC DNA]</scope>
    <source>
        <strain evidence="3 4">CCMP332</strain>
    </source>
</reference>
<feature type="chain" id="PRO_5044790859" description="SET domain-containing protein" evidence="1">
    <location>
        <begin position="30"/>
        <end position="303"/>
    </location>
</feature>
<comment type="caution">
    <text evidence="3">The sequence shown here is derived from an EMBL/GenBank/DDBJ whole genome shotgun (WGS) entry which is preliminary data.</text>
</comment>
<dbReference type="Gene3D" id="2.170.270.10">
    <property type="entry name" value="SET domain"/>
    <property type="match status" value="1"/>
</dbReference>
<dbReference type="Pfam" id="PF00856">
    <property type="entry name" value="SET"/>
    <property type="match status" value="1"/>
</dbReference>
<dbReference type="InterPro" id="IPR001214">
    <property type="entry name" value="SET_dom"/>
</dbReference>
<gene>
    <name evidence="3" type="ORF">HJC23_010263</name>
</gene>
<sequence length="303" mass="33918">MAARSNRMSRHAMLLSFILLPLLFSTAFSFHPWYWHERLAFLSAENPAILSKVKADCLKYCAVASWTPSPLSRVSSHRRRHPTSLLSAFIDPPPPTFSPHLLNLDGHQFHLNLVPSLLSTTFTYVALLLLHDRPRGFLSLPASTLSVSHSSVPRAGLGLFAASSLPCGTILGSYPGVVRDQAEFYNEKCGAYPNAVYYSWRLGNDGRYVLDPTDERGEIQPYCYGGRDVVSCLLFRTVLRFCAKSTELARINEPPLGYGGCNVVAREELDKKRVVFELCRDVQEGEELFMDYGLGYDRSGYGR</sequence>
<dbReference type="AlphaFoldDB" id="A0ABD3Q197"/>
<evidence type="ECO:0000313" key="3">
    <source>
        <dbReference type="EMBL" id="KAL3793691.1"/>
    </source>
</evidence>
<keyword evidence="1" id="KW-0732">Signal</keyword>
<evidence type="ECO:0000313" key="4">
    <source>
        <dbReference type="Proteomes" id="UP001516023"/>
    </source>
</evidence>
<dbReference type="Proteomes" id="UP001516023">
    <property type="component" value="Unassembled WGS sequence"/>
</dbReference>
<evidence type="ECO:0000259" key="2">
    <source>
        <dbReference type="PROSITE" id="PS50280"/>
    </source>
</evidence>
<evidence type="ECO:0000256" key="1">
    <source>
        <dbReference type="SAM" id="SignalP"/>
    </source>
</evidence>
<keyword evidence="4" id="KW-1185">Reference proteome</keyword>
<feature type="signal peptide" evidence="1">
    <location>
        <begin position="1"/>
        <end position="29"/>
    </location>
</feature>
<dbReference type="EMBL" id="JABMIG020000089">
    <property type="protein sequence ID" value="KAL3793691.1"/>
    <property type="molecule type" value="Genomic_DNA"/>
</dbReference>
<name>A0ABD3Q197_9STRA</name>
<accession>A0ABD3Q197</accession>